<feature type="domain" description="EAL" evidence="5">
    <location>
        <begin position="578"/>
        <end position="827"/>
    </location>
</feature>
<dbReference type="InterPro" id="IPR000014">
    <property type="entry name" value="PAS"/>
</dbReference>
<dbReference type="Pfam" id="PF00989">
    <property type="entry name" value="PAS"/>
    <property type="match status" value="1"/>
</dbReference>
<reference evidence="7 8" key="1">
    <citation type="submission" date="2023-03" db="EMBL/GenBank/DDBJ databases">
        <title>Draft genome sequence of Thalassotalea insulae KCTC 62186T.</title>
        <authorList>
            <person name="Sawabe T."/>
        </authorList>
    </citation>
    <scope>NUCLEOTIDE SEQUENCE [LARGE SCALE GENOMIC DNA]</scope>
    <source>
        <strain evidence="7 8">KCTC 62186</strain>
    </source>
</reference>
<dbReference type="CDD" id="cd00156">
    <property type="entry name" value="REC"/>
    <property type="match status" value="1"/>
</dbReference>
<dbReference type="PANTHER" id="PTHR44757:SF4">
    <property type="entry name" value="DIGUANYLATE CYCLASE DGCE-RELATED"/>
    <property type="match status" value="1"/>
</dbReference>
<dbReference type="RefSeq" id="WP_284246280.1">
    <property type="nucleotide sequence ID" value="NZ_BSST01000001.1"/>
</dbReference>
<dbReference type="InterPro" id="IPR043128">
    <property type="entry name" value="Rev_trsase/Diguanyl_cyclase"/>
</dbReference>
<evidence type="ECO:0000256" key="1">
    <source>
        <dbReference type="PROSITE-ProRule" id="PRU00169"/>
    </source>
</evidence>
<dbReference type="InterPro" id="IPR035919">
    <property type="entry name" value="EAL_sf"/>
</dbReference>
<dbReference type="Gene3D" id="3.30.70.270">
    <property type="match status" value="1"/>
</dbReference>
<comment type="caution">
    <text evidence="1">Lacks conserved residue(s) required for the propagation of feature annotation.</text>
</comment>
<comment type="caution">
    <text evidence="7">The sequence shown here is derived from an EMBL/GenBank/DDBJ whole genome shotgun (WGS) entry which is preliminary data.</text>
</comment>
<evidence type="ECO:0000259" key="5">
    <source>
        <dbReference type="PROSITE" id="PS50883"/>
    </source>
</evidence>
<dbReference type="InterPro" id="IPR000160">
    <property type="entry name" value="GGDEF_dom"/>
</dbReference>
<dbReference type="SMART" id="SM00448">
    <property type="entry name" value="REC"/>
    <property type="match status" value="2"/>
</dbReference>
<dbReference type="InterPro" id="IPR052155">
    <property type="entry name" value="Biofilm_reg_signaling"/>
</dbReference>
<feature type="domain" description="Response regulatory" evidence="2">
    <location>
        <begin position="131"/>
        <end position="244"/>
    </location>
</feature>
<dbReference type="NCBIfam" id="TIGR00254">
    <property type="entry name" value="GGDEF"/>
    <property type="match status" value="1"/>
</dbReference>
<dbReference type="PROSITE" id="PS50883">
    <property type="entry name" value="EAL"/>
    <property type="match status" value="1"/>
</dbReference>
<dbReference type="Gene3D" id="3.30.450.20">
    <property type="entry name" value="PAS domain"/>
    <property type="match status" value="1"/>
</dbReference>
<dbReference type="NCBIfam" id="TIGR00229">
    <property type="entry name" value="sensory_box"/>
    <property type="match status" value="1"/>
</dbReference>
<evidence type="ECO:0000259" key="6">
    <source>
        <dbReference type="PROSITE" id="PS50887"/>
    </source>
</evidence>
<dbReference type="PROSITE" id="PS50887">
    <property type="entry name" value="GGDEF"/>
    <property type="match status" value="1"/>
</dbReference>
<evidence type="ECO:0000259" key="2">
    <source>
        <dbReference type="PROSITE" id="PS50110"/>
    </source>
</evidence>
<dbReference type="Pfam" id="PF00990">
    <property type="entry name" value="GGDEF"/>
    <property type="match status" value="1"/>
</dbReference>
<dbReference type="InterPro" id="IPR001633">
    <property type="entry name" value="EAL_dom"/>
</dbReference>
<evidence type="ECO:0000313" key="7">
    <source>
        <dbReference type="EMBL" id="GLX80302.1"/>
    </source>
</evidence>
<dbReference type="SMART" id="SM00052">
    <property type="entry name" value="EAL"/>
    <property type="match status" value="1"/>
</dbReference>
<dbReference type="SUPFAM" id="SSF55785">
    <property type="entry name" value="PYP-like sensor domain (PAS domain)"/>
    <property type="match status" value="1"/>
</dbReference>
<protein>
    <recommendedName>
        <fullName evidence="9">PAS domain S-box-containing protein/diguanylate cyclase (GGDEF)-like protein</fullName>
    </recommendedName>
</protein>
<dbReference type="CDD" id="cd01948">
    <property type="entry name" value="EAL"/>
    <property type="match status" value="1"/>
</dbReference>
<dbReference type="InterPro" id="IPR011006">
    <property type="entry name" value="CheY-like_superfamily"/>
</dbReference>
<dbReference type="SUPFAM" id="SSF141868">
    <property type="entry name" value="EAL domain-like"/>
    <property type="match status" value="1"/>
</dbReference>
<organism evidence="7 8">
    <name type="scientific">Thalassotalea insulae</name>
    <dbReference type="NCBI Taxonomy" id="2056778"/>
    <lineage>
        <taxon>Bacteria</taxon>
        <taxon>Pseudomonadati</taxon>
        <taxon>Pseudomonadota</taxon>
        <taxon>Gammaproteobacteria</taxon>
        <taxon>Alteromonadales</taxon>
        <taxon>Colwelliaceae</taxon>
        <taxon>Thalassotalea</taxon>
    </lineage>
</organism>
<dbReference type="Pfam" id="PF00563">
    <property type="entry name" value="EAL"/>
    <property type="match status" value="1"/>
</dbReference>
<feature type="domain" description="PAC" evidence="4">
    <location>
        <begin position="350"/>
        <end position="402"/>
    </location>
</feature>
<evidence type="ECO:0008006" key="9">
    <source>
        <dbReference type="Google" id="ProtNLM"/>
    </source>
</evidence>
<dbReference type="InterPro" id="IPR001789">
    <property type="entry name" value="Sig_transdc_resp-reg_receiver"/>
</dbReference>
<dbReference type="PROSITE" id="PS50112">
    <property type="entry name" value="PAS"/>
    <property type="match status" value="1"/>
</dbReference>
<dbReference type="PANTHER" id="PTHR44757">
    <property type="entry name" value="DIGUANYLATE CYCLASE DGCP"/>
    <property type="match status" value="1"/>
</dbReference>
<sequence length="833" mass="93804">MTILLILHDDHIRENVCTSLETAGHDVIQTANSLDAMSVLRNKTVELVITEVEIGKIDGWRLARLIRTGILASSELLPILLVTENYCERIAETTARMFDINQVISYQELDMVSHVVSQVIAEQDKLNTLPELLVIEDTEDTANLVKRMLKHKFNITIAEDGVTGIKAFRENSYDIVLLDIMMPGMSGDEVLDVLIELNPNQVVIAMTAHGTIDLAEIMLEKGASDYIQKPFKAEQLRKVCDIAIKREDFLVSTEQFASKSLALVNEQQKFQSLSKAHYRILDSLNSVVIEINAKGRILFLNSAWYKMTGFMVSESIGKLFVDYVHGSSAKTKQFVSEAIAHLLSGKSTFESMEVKLSKDNGESFWCEIVLTPYFNEQDELIGISGTLDDITMRKKAEERLKHVALHDTLTGIHNRHYFDGKLRDTVNDVARSGSVHSLLYIDLDHFKVINDSQGHHQGDLVLKEIARILSERTRQTDILCRIGGDEFAMLLMDTDVEAADVVASGICHTIASSSFCFDDKIYKVSCSIGISAIDGHSASSELYLQHADIAMFAAKEKGRNRTHIFREYDKVTDELKHSFEWAQKLQKVLVEDSIVLHFQPILSLSTREIVGYEALVRMLVDDRIVFPDDFIPALEKVEDMHLLDRHVIGKALYLMHEHPVLKRLAINLSAQAFSDDRLYDYIKEKFTLYRIDPSMVVFEITESASLSNITGTQRMISRLSELGCHFSIDDFGTGFSTFAYLKQIPAGSVKIDGSFVKDMLKDPIDLVLVKAINETAHALEKTTVAEFVEDGETLEKLAEMGVNYAQGYYIGKPMDIQTICQQYDRALKCVQQS</sequence>
<dbReference type="SUPFAM" id="SSF55073">
    <property type="entry name" value="Nucleotide cyclase"/>
    <property type="match status" value="1"/>
</dbReference>
<dbReference type="InterPro" id="IPR000700">
    <property type="entry name" value="PAS-assoc_C"/>
</dbReference>
<dbReference type="PROSITE" id="PS50113">
    <property type="entry name" value="PAC"/>
    <property type="match status" value="1"/>
</dbReference>
<dbReference type="SMART" id="SM00086">
    <property type="entry name" value="PAC"/>
    <property type="match status" value="1"/>
</dbReference>
<feature type="domain" description="GGDEF" evidence="6">
    <location>
        <begin position="434"/>
        <end position="567"/>
    </location>
</feature>
<dbReference type="CDD" id="cd01949">
    <property type="entry name" value="GGDEF"/>
    <property type="match status" value="1"/>
</dbReference>
<dbReference type="Gene3D" id="3.20.20.450">
    <property type="entry name" value="EAL domain"/>
    <property type="match status" value="1"/>
</dbReference>
<dbReference type="SMART" id="SM00267">
    <property type="entry name" value="GGDEF"/>
    <property type="match status" value="1"/>
</dbReference>
<dbReference type="Pfam" id="PF00072">
    <property type="entry name" value="Response_reg"/>
    <property type="match status" value="1"/>
</dbReference>
<evidence type="ECO:0000259" key="3">
    <source>
        <dbReference type="PROSITE" id="PS50112"/>
    </source>
</evidence>
<dbReference type="Gene3D" id="3.40.50.2300">
    <property type="match status" value="2"/>
</dbReference>
<feature type="domain" description="Response regulatory" evidence="2">
    <location>
        <begin position="2"/>
        <end position="124"/>
    </location>
</feature>
<keyword evidence="8" id="KW-1185">Reference proteome</keyword>
<dbReference type="SMART" id="SM00091">
    <property type="entry name" value="PAS"/>
    <property type="match status" value="1"/>
</dbReference>
<accession>A0ABQ6GY87</accession>
<dbReference type="InterPro" id="IPR035965">
    <property type="entry name" value="PAS-like_dom_sf"/>
</dbReference>
<proteinExistence type="predicted"/>
<keyword evidence="1" id="KW-0597">Phosphoprotein</keyword>
<gene>
    <name evidence="7" type="ORF">tinsulaeT_36420</name>
</gene>
<dbReference type="InterPro" id="IPR001610">
    <property type="entry name" value="PAC"/>
</dbReference>
<feature type="domain" description="PAS" evidence="3">
    <location>
        <begin position="279"/>
        <end position="325"/>
    </location>
</feature>
<dbReference type="InterPro" id="IPR029787">
    <property type="entry name" value="Nucleotide_cyclase"/>
</dbReference>
<dbReference type="CDD" id="cd00130">
    <property type="entry name" value="PAS"/>
    <property type="match status" value="1"/>
</dbReference>
<feature type="modified residue" description="4-aspartylphosphate" evidence="1">
    <location>
        <position position="179"/>
    </location>
</feature>
<dbReference type="InterPro" id="IPR013767">
    <property type="entry name" value="PAS_fold"/>
</dbReference>
<evidence type="ECO:0000313" key="8">
    <source>
        <dbReference type="Proteomes" id="UP001157186"/>
    </source>
</evidence>
<dbReference type="EMBL" id="BSST01000001">
    <property type="protein sequence ID" value="GLX80302.1"/>
    <property type="molecule type" value="Genomic_DNA"/>
</dbReference>
<dbReference type="Proteomes" id="UP001157186">
    <property type="component" value="Unassembled WGS sequence"/>
</dbReference>
<evidence type="ECO:0000259" key="4">
    <source>
        <dbReference type="PROSITE" id="PS50113"/>
    </source>
</evidence>
<name>A0ABQ6GY87_9GAMM</name>
<dbReference type="SUPFAM" id="SSF52172">
    <property type="entry name" value="CheY-like"/>
    <property type="match status" value="2"/>
</dbReference>
<dbReference type="PROSITE" id="PS50110">
    <property type="entry name" value="RESPONSE_REGULATORY"/>
    <property type="match status" value="2"/>
</dbReference>